<keyword evidence="7" id="KW-1185">Reference proteome</keyword>
<sequence length="185" mass="20479">MAGDGNERGSSTVAFPLPHASLDFVPIDPPYHQTYSREEAEEEATLSVLRRARALLLDMELRDDDDIDDDDERFGPPIPRLGLLIAYHNVFPSRAGRVASPAVAVKKLKLETKTYGGGPEEGMSADGSTGCVICIQDYEVGDEISVVPCSGSHQFHQRCIDEWFTRKRLCPLCRHALPEIQRGLN</sequence>
<dbReference type="InterPro" id="IPR013083">
    <property type="entry name" value="Znf_RING/FYVE/PHD"/>
</dbReference>
<dbReference type="InterPro" id="IPR051834">
    <property type="entry name" value="RING_finger_E3_ligase"/>
</dbReference>
<dbReference type="GO" id="GO:0006511">
    <property type="term" value="P:ubiquitin-dependent protein catabolic process"/>
    <property type="evidence" value="ECO:0007669"/>
    <property type="project" value="TreeGrafter"/>
</dbReference>
<dbReference type="GO" id="GO:0008270">
    <property type="term" value="F:zinc ion binding"/>
    <property type="evidence" value="ECO:0007669"/>
    <property type="project" value="UniProtKB-KW"/>
</dbReference>
<dbReference type="PROSITE" id="PS50089">
    <property type="entry name" value="ZF_RING_2"/>
    <property type="match status" value="1"/>
</dbReference>
<keyword evidence="2 4" id="KW-0863">Zinc-finger</keyword>
<evidence type="ECO:0000256" key="1">
    <source>
        <dbReference type="ARBA" id="ARBA00022723"/>
    </source>
</evidence>
<protein>
    <recommendedName>
        <fullName evidence="5">RING-type domain-containing protein</fullName>
    </recommendedName>
</protein>
<dbReference type="InterPro" id="IPR001841">
    <property type="entry name" value="Znf_RING"/>
</dbReference>
<evidence type="ECO:0000313" key="6">
    <source>
        <dbReference type="EMBL" id="KAK1628705.1"/>
    </source>
</evidence>
<gene>
    <name evidence="6" type="ORF">QYE76_003020</name>
</gene>
<comment type="caution">
    <text evidence="6">The sequence shown here is derived from an EMBL/GenBank/DDBJ whole genome shotgun (WGS) entry which is preliminary data.</text>
</comment>
<evidence type="ECO:0000256" key="2">
    <source>
        <dbReference type="ARBA" id="ARBA00022771"/>
    </source>
</evidence>
<accession>A0AAD8RPP3</accession>
<organism evidence="6 7">
    <name type="scientific">Lolium multiflorum</name>
    <name type="common">Italian ryegrass</name>
    <name type="synonym">Lolium perenne subsp. multiflorum</name>
    <dbReference type="NCBI Taxonomy" id="4521"/>
    <lineage>
        <taxon>Eukaryota</taxon>
        <taxon>Viridiplantae</taxon>
        <taxon>Streptophyta</taxon>
        <taxon>Embryophyta</taxon>
        <taxon>Tracheophyta</taxon>
        <taxon>Spermatophyta</taxon>
        <taxon>Magnoliopsida</taxon>
        <taxon>Liliopsida</taxon>
        <taxon>Poales</taxon>
        <taxon>Poaceae</taxon>
        <taxon>BOP clade</taxon>
        <taxon>Pooideae</taxon>
        <taxon>Poodae</taxon>
        <taxon>Poeae</taxon>
        <taxon>Poeae Chloroplast Group 2 (Poeae type)</taxon>
        <taxon>Loliodinae</taxon>
        <taxon>Loliinae</taxon>
        <taxon>Lolium</taxon>
    </lineage>
</organism>
<dbReference type="Gene3D" id="3.30.40.10">
    <property type="entry name" value="Zinc/RING finger domain, C3HC4 (zinc finger)"/>
    <property type="match status" value="1"/>
</dbReference>
<keyword evidence="1" id="KW-0479">Metal-binding</keyword>
<dbReference type="EMBL" id="JAUUTY010000005">
    <property type="protein sequence ID" value="KAK1628705.1"/>
    <property type="molecule type" value="Genomic_DNA"/>
</dbReference>
<name>A0AAD8RPP3_LOLMU</name>
<dbReference type="SUPFAM" id="SSF57850">
    <property type="entry name" value="RING/U-box"/>
    <property type="match status" value="1"/>
</dbReference>
<proteinExistence type="predicted"/>
<evidence type="ECO:0000256" key="3">
    <source>
        <dbReference type="ARBA" id="ARBA00022833"/>
    </source>
</evidence>
<dbReference type="PANTHER" id="PTHR45931">
    <property type="entry name" value="SI:CH211-59O9.10"/>
    <property type="match status" value="1"/>
</dbReference>
<dbReference type="GO" id="GO:0005634">
    <property type="term" value="C:nucleus"/>
    <property type="evidence" value="ECO:0007669"/>
    <property type="project" value="TreeGrafter"/>
</dbReference>
<dbReference type="Pfam" id="PF13639">
    <property type="entry name" value="zf-RING_2"/>
    <property type="match status" value="1"/>
</dbReference>
<keyword evidence="3" id="KW-0862">Zinc</keyword>
<dbReference type="SMART" id="SM00184">
    <property type="entry name" value="RING"/>
    <property type="match status" value="1"/>
</dbReference>
<dbReference type="PANTHER" id="PTHR45931:SF3">
    <property type="entry name" value="RING ZINC FINGER-CONTAINING PROTEIN"/>
    <property type="match status" value="1"/>
</dbReference>
<evidence type="ECO:0000313" key="7">
    <source>
        <dbReference type="Proteomes" id="UP001231189"/>
    </source>
</evidence>
<dbReference type="GO" id="GO:0061630">
    <property type="term" value="F:ubiquitin protein ligase activity"/>
    <property type="evidence" value="ECO:0007669"/>
    <property type="project" value="TreeGrafter"/>
</dbReference>
<feature type="domain" description="RING-type" evidence="5">
    <location>
        <begin position="131"/>
        <end position="174"/>
    </location>
</feature>
<dbReference type="AlphaFoldDB" id="A0AAD8RPP3"/>
<dbReference type="Proteomes" id="UP001231189">
    <property type="component" value="Unassembled WGS sequence"/>
</dbReference>
<evidence type="ECO:0000259" key="5">
    <source>
        <dbReference type="PROSITE" id="PS50089"/>
    </source>
</evidence>
<evidence type="ECO:0000256" key="4">
    <source>
        <dbReference type="PROSITE-ProRule" id="PRU00175"/>
    </source>
</evidence>
<reference evidence="6" key="1">
    <citation type="submission" date="2023-07" db="EMBL/GenBank/DDBJ databases">
        <title>A chromosome-level genome assembly of Lolium multiflorum.</title>
        <authorList>
            <person name="Chen Y."/>
            <person name="Copetti D."/>
            <person name="Kolliker R."/>
            <person name="Studer B."/>
        </authorList>
    </citation>
    <scope>NUCLEOTIDE SEQUENCE</scope>
    <source>
        <strain evidence="6">02402/16</strain>
        <tissue evidence="6">Leaf</tissue>
    </source>
</reference>